<organism evidence="1">
    <name type="scientific">marine sediment metagenome</name>
    <dbReference type="NCBI Taxonomy" id="412755"/>
    <lineage>
        <taxon>unclassified sequences</taxon>
        <taxon>metagenomes</taxon>
        <taxon>ecological metagenomes</taxon>
    </lineage>
</organism>
<sequence length="41" mass="4845">MPRSTGVTLKRHEYDVKDIRDYGLRGVEDEKIYEFAQSGER</sequence>
<dbReference type="AlphaFoldDB" id="X1P6M9"/>
<accession>X1P6M9</accession>
<name>X1P6M9_9ZZZZ</name>
<reference evidence="1" key="1">
    <citation type="journal article" date="2014" name="Front. Microbiol.">
        <title>High frequency of phylogenetically diverse reductive dehalogenase-homologous genes in deep subseafloor sedimentary metagenomes.</title>
        <authorList>
            <person name="Kawai M."/>
            <person name="Futagami T."/>
            <person name="Toyoda A."/>
            <person name="Takaki Y."/>
            <person name="Nishi S."/>
            <person name="Hori S."/>
            <person name="Arai W."/>
            <person name="Tsubouchi T."/>
            <person name="Morono Y."/>
            <person name="Uchiyama I."/>
            <person name="Ito T."/>
            <person name="Fujiyama A."/>
            <person name="Inagaki F."/>
            <person name="Takami H."/>
        </authorList>
    </citation>
    <scope>NUCLEOTIDE SEQUENCE</scope>
    <source>
        <strain evidence="1">Expedition CK06-06</strain>
    </source>
</reference>
<proteinExistence type="predicted"/>
<evidence type="ECO:0000313" key="1">
    <source>
        <dbReference type="EMBL" id="GAI26574.1"/>
    </source>
</evidence>
<evidence type="ECO:0008006" key="2">
    <source>
        <dbReference type="Google" id="ProtNLM"/>
    </source>
</evidence>
<dbReference type="EMBL" id="BARV01015075">
    <property type="protein sequence ID" value="GAI26574.1"/>
    <property type="molecule type" value="Genomic_DNA"/>
</dbReference>
<gene>
    <name evidence="1" type="ORF">S06H3_26123</name>
</gene>
<protein>
    <recommendedName>
        <fullName evidence="2">DUF5615 domain-containing protein</fullName>
    </recommendedName>
</protein>
<comment type="caution">
    <text evidence="1">The sequence shown here is derived from an EMBL/GenBank/DDBJ whole genome shotgun (WGS) entry which is preliminary data.</text>
</comment>